<keyword evidence="8" id="KW-1185">Reference proteome</keyword>
<reference evidence="7 8" key="1">
    <citation type="submission" date="2019-11" db="EMBL/GenBank/DDBJ databases">
        <title>Pedobacter petrophilus genome.</title>
        <authorList>
            <person name="Feldbauer M.J."/>
            <person name="Newman J.D."/>
        </authorList>
    </citation>
    <scope>NUCLEOTIDE SEQUENCE [LARGE SCALE GENOMIC DNA]</scope>
    <source>
        <strain evidence="7 8">LMG 29686</strain>
    </source>
</reference>
<dbReference type="AlphaFoldDB" id="A0A7K0FY10"/>
<name>A0A7K0FY10_9SPHI</name>
<proteinExistence type="predicted"/>
<keyword evidence="4 5" id="KW-0472">Membrane</keyword>
<dbReference type="InterPro" id="IPR052185">
    <property type="entry name" value="IPC_Synthase-Related"/>
</dbReference>
<gene>
    <name evidence="7" type="ORF">GJU39_10360</name>
</gene>
<feature type="transmembrane region" description="Helical" evidence="5">
    <location>
        <begin position="155"/>
        <end position="176"/>
    </location>
</feature>
<keyword evidence="2 5" id="KW-0812">Transmembrane</keyword>
<evidence type="ECO:0000256" key="1">
    <source>
        <dbReference type="ARBA" id="ARBA00004141"/>
    </source>
</evidence>
<accession>A0A7K0FY10</accession>
<comment type="caution">
    <text evidence="7">The sequence shown here is derived from an EMBL/GenBank/DDBJ whole genome shotgun (WGS) entry which is preliminary data.</text>
</comment>
<evidence type="ECO:0000256" key="4">
    <source>
        <dbReference type="ARBA" id="ARBA00023136"/>
    </source>
</evidence>
<feature type="transmembrane region" description="Helical" evidence="5">
    <location>
        <begin position="274"/>
        <end position="295"/>
    </location>
</feature>
<feature type="transmembrane region" description="Helical" evidence="5">
    <location>
        <begin position="250"/>
        <end position="268"/>
    </location>
</feature>
<feature type="transmembrane region" description="Helical" evidence="5">
    <location>
        <begin position="127"/>
        <end position="148"/>
    </location>
</feature>
<protein>
    <submittedName>
        <fullName evidence="7">Inositol phosphorylceramide synthase</fullName>
    </submittedName>
</protein>
<comment type="subcellular location">
    <subcellularLocation>
        <location evidence="1">Membrane</location>
        <topology evidence="1">Multi-pass membrane protein</topology>
    </subcellularLocation>
</comment>
<evidence type="ECO:0000313" key="8">
    <source>
        <dbReference type="Proteomes" id="UP000487757"/>
    </source>
</evidence>
<dbReference type="PANTHER" id="PTHR31310:SF7">
    <property type="entry name" value="PA-PHOSPHATASE RELATED-FAMILY PROTEIN DDB_G0268928"/>
    <property type="match status" value="1"/>
</dbReference>
<sequence length="312" mass="36046">MQENTLQGNPFFALKTVYTTALISLAYLLLSVWLVGFKTDQLILIFIFNTLFYISAGTRKFIIGFSIFIIYWIIFDYMKAFPNYLYNTVHIEDLYRTEKALFGINFNGQLLTPNEYWKLNTNHFLDVITGFFYLMWVPVPLAFAGYLFFKNKKQFVYFSLTFLWVNLLGFVIYYFFPAAPPWYVQEHGFEFISGTVGNTGGLARFDHFFGIHLFQGIYSKGSNVFAAMPSLHSSYPLIVLYYGLKNRLGIINIFFAALAFGIWFAAIYNSHHYLLDVIAGIGSAAVAVTSFNYFLTNARFRDNLNRLISRIS</sequence>
<evidence type="ECO:0000256" key="3">
    <source>
        <dbReference type="ARBA" id="ARBA00022989"/>
    </source>
</evidence>
<feature type="transmembrane region" description="Helical" evidence="5">
    <location>
        <begin position="224"/>
        <end position="243"/>
    </location>
</feature>
<dbReference type="EMBL" id="WKKH01000013">
    <property type="protein sequence ID" value="MRX76493.1"/>
    <property type="molecule type" value="Genomic_DNA"/>
</dbReference>
<keyword evidence="3 5" id="KW-1133">Transmembrane helix</keyword>
<dbReference type="PANTHER" id="PTHR31310">
    <property type="match status" value="1"/>
</dbReference>
<dbReference type="InterPro" id="IPR026841">
    <property type="entry name" value="Aur1/Ipt1"/>
</dbReference>
<dbReference type="CDD" id="cd03386">
    <property type="entry name" value="PAP2_Aur1_like"/>
    <property type="match status" value="1"/>
</dbReference>
<evidence type="ECO:0000256" key="5">
    <source>
        <dbReference type="SAM" id="Phobius"/>
    </source>
</evidence>
<dbReference type="RefSeq" id="WP_154280723.1">
    <property type="nucleotide sequence ID" value="NZ_JBHUJQ010000001.1"/>
</dbReference>
<dbReference type="Pfam" id="PF14378">
    <property type="entry name" value="PAP2_3"/>
    <property type="match status" value="1"/>
</dbReference>
<feature type="transmembrane region" description="Helical" evidence="5">
    <location>
        <begin position="42"/>
        <end position="75"/>
    </location>
</feature>
<feature type="transmembrane region" description="Helical" evidence="5">
    <location>
        <begin position="12"/>
        <end position="35"/>
    </location>
</feature>
<evidence type="ECO:0000259" key="6">
    <source>
        <dbReference type="Pfam" id="PF14378"/>
    </source>
</evidence>
<dbReference type="GO" id="GO:0016020">
    <property type="term" value="C:membrane"/>
    <property type="evidence" value="ECO:0007669"/>
    <property type="project" value="UniProtKB-SubCell"/>
</dbReference>
<feature type="domain" description="Inositolphosphotransferase Aur1/Ipt1" evidence="6">
    <location>
        <begin position="119"/>
        <end position="288"/>
    </location>
</feature>
<organism evidence="7 8">
    <name type="scientific">Pedobacter petrophilus</name>
    <dbReference type="NCBI Taxonomy" id="1908241"/>
    <lineage>
        <taxon>Bacteria</taxon>
        <taxon>Pseudomonadati</taxon>
        <taxon>Bacteroidota</taxon>
        <taxon>Sphingobacteriia</taxon>
        <taxon>Sphingobacteriales</taxon>
        <taxon>Sphingobacteriaceae</taxon>
        <taxon>Pedobacter</taxon>
    </lineage>
</organism>
<dbReference type="Proteomes" id="UP000487757">
    <property type="component" value="Unassembled WGS sequence"/>
</dbReference>
<dbReference type="OrthoDB" id="629685at2"/>
<evidence type="ECO:0000256" key="2">
    <source>
        <dbReference type="ARBA" id="ARBA00022692"/>
    </source>
</evidence>
<evidence type="ECO:0000313" key="7">
    <source>
        <dbReference type="EMBL" id="MRX76493.1"/>
    </source>
</evidence>